<evidence type="ECO:0000313" key="1">
    <source>
        <dbReference type="EMBL" id="KKM23418.1"/>
    </source>
</evidence>
<sequence>MIEALAEYAHSAWSGWMIYMFAKCKYKRNGTLVIPKWAVDRWTRQMKIQYPDLPESEKGSDRKEAGVMIDIFNRYKDGQVDVGG</sequence>
<reference evidence="1" key="1">
    <citation type="journal article" date="2015" name="Nature">
        <title>Complex archaea that bridge the gap between prokaryotes and eukaryotes.</title>
        <authorList>
            <person name="Spang A."/>
            <person name="Saw J.H."/>
            <person name="Jorgensen S.L."/>
            <person name="Zaremba-Niedzwiedzka K."/>
            <person name="Martijn J."/>
            <person name="Lind A.E."/>
            <person name="van Eijk R."/>
            <person name="Schleper C."/>
            <person name="Guy L."/>
            <person name="Ettema T.J."/>
        </authorList>
    </citation>
    <scope>NUCLEOTIDE SEQUENCE</scope>
</reference>
<protein>
    <submittedName>
        <fullName evidence="1">Uncharacterized protein</fullName>
    </submittedName>
</protein>
<accession>A0A0F9KMJ1</accession>
<name>A0A0F9KMJ1_9ZZZZ</name>
<proteinExistence type="predicted"/>
<dbReference type="AlphaFoldDB" id="A0A0F9KMJ1"/>
<gene>
    <name evidence="1" type="ORF">LCGC14_1615390</name>
</gene>
<dbReference type="EMBL" id="LAZR01013128">
    <property type="protein sequence ID" value="KKM23418.1"/>
    <property type="molecule type" value="Genomic_DNA"/>
</dbReference>
<comment type="caution">
    <text evidence="1">The sequence shown here is derived from an EMBL/GenBank/DDBJ whole genome shotgun (WGS) entry which is preliminary data.</text>
</comment>
<organism evidence="1">
    <name type="scientific">marine sediment metagenome</name>
    <dbReference type="NCBI Taxonomy" id="412755"/>
    <lineage>
        <taxon>unclassified sequences</taxon>
        <taxon>metagenomes</taxon>
        <taxon>ecological metagenomes</taxon>
    </lineage>
</organism>